<name>A0A0A1MR74_9BACI</name>
<dbReference type="PANTHER" id="PTHR43346">
    <property type="entry name" value="LIGAND BINDING DOMAIN PROTEIN, PUTATIVE (AFU_ORTHOLOGUE AFUA_6G14370)-RELATED"/>
    <property type="match status" value="1"/>
</dbReference>
<dbReference type="STRING" id="545501.BN997_02058"/>
<keyword evidence="3" id="KW-1185">Reference proteome</keyword>
<dbReference type="Proteomes" id="UP000040453">
    <property type="component" value="Unassembled WGS sequence"/>
</dbReference>
<protein>
    <submittedName>
        <fullName evidence="2">Cupin domain protein</fullName>
    </submittedName>
</protein>
<dbReference type="PANTHER" id="PTHR43346:SF1">
    <property type="entry name" value="QUERCETIN 2,3-DIOXYGENASE-RELATED"/>
    <property type="match status" value="1"/>
</dbReference>
<dbReference type="InterPro" id="IPR052538">
    <property type="entry name" value="Flavonoid_dioxygenase-like"/>
</dbReference>
<dbReference type="Pfam" id="PF07883">
    <property type="entry name" value="Cupin_2"/>
    <property type="match status" value="1"/>
</dbReference>
<gene>
    <name evidence="2" type="ORF">BN997_02058</name>
</gene>
<organism evidence="2 3">
    <name type="scientific">Oceanobacillus oncorhynchi</name>
    <dbReference type="NCBI Taxonomy" id="545501"/>
    <lineage>
        <taxon>Bacteria</taxon>
        <taxon>Bacillati</taxon>
        <taxon>Bacillota</taxon>
        <taxon>Bacilli</taxon>
        <taxon>Bacillales</taxon>
        <taxon>Bacillaceae</taxon>
        <taxon>Oceanobacillus</taxon>
    </lineage>
</organism>
<dbReference type="InterPro" id="IPR013096">
    <property type="entry name" value="Cupin_2"/>
</dbReference>
<dbReference type="Gene3D" id="2.60.120.10">
    <property type="entry name" value="Jelly Rolls"/>
    <property type="match status" value="1"/>
</dbReference>
<dbReference type="CDD" id="cd02223">
    <property type="entry name" value="cupin_Bh2720-like"/>
    <property type="match status" value="1"/>
</dbReference>
<proteinExistence type="predicted"/>
<sequence length="296" mass="33633">MYYHPIYQQQMDRMDSNGNQGHPYDEQTANIIEETLQREASALPMYFQIADQFRNDASAQGLVYAVQSRNQIAAGLEQVYHYFTGKQLDRRQSEHHQERNNHIEDVYDHARQGYEENYHKSGQVNEPYSRQLLYQLAMTDYQIASHLAGYLENNQGNTIASRVTDHGGNPFVIDIENAAEDNTNYRTALWTGEHLQVTLMSIPAGGDIGLEVHPDTDQFIRIEEGSGTVQMGNRQDNLTIRQQVEEDSAIMVPAGTWHNITNTGDEAIKLYTIYAPPHHPFGTVEATKEEAMQAEG</sequence>
<evidence type="ECO:0000259" key="1">
    <source>
        <dbReference type="Pfam" id="PF07883"/>
    </source>
</evidence>
<dbReference type="InterPro" id="IPR014710">
    <property type="entry name" value="RmlC-like_jellyroll"/>
</dbReference>
<evidence type="ECO:0000313" key="2">
    <source>
        <dbReference type="EMBL" id="CEI82199.1"/>
    </source>
</evidence>
<evidence type="ECO:0000313" key="3">
    <source>
        <dbReference type="Proteomes" id="UP000040453"/>
    </source>
</evidence>
<dbReference type="AlphaFoldDB" id="A0A0A1MR74"/>
<reference evidence="2 3" key="1">
    <citation type="submission" date="2014-11" db="EMBL/GenBank/DDBJ databases">
        <authorList>
            <person name="Urmite Genomes Urmite Genomes"/>
        </authorList>
    </citation>
    <scope>NUCLEOTIDE SEQUENCE [LARGE SCALE GENOMIC DNA]</scope>
    <source>
        <strain evidence="2 3">Oc5</strain>
    </source>
</reference>
<dbReference type="RefSeq" id="WP_244882363.1">
    <property type="nucleotide sequence ID" value="NZ_CAXOIH010000015.1"/>
</dbReference>
<accession>A0A0A1MR74</accession>
<dbReference type="EMBL" id="CDGG01000001">
    <property type="protein sequence ID" value="CEI82199.1"/>
    <property type="molecule type" value="Genomic_DNA"/>
</dbReference>
<dbReference type="SUPFAM" id="SSF51182">
    <property type="entry name" value="RmlC-like cupins"/>
    <property type="match status" value="1"/>
</dbReference>
<feature type="domain" description="Cupin type-2" evidence="1">
    <location>
        <begin position="199"/>
        <end position="274"/>
    </location>
</feature>
<dbReference type="InterPro" id="IPR011051">
    <property type="entry name" value="RmlC_Cupin_sf"/>
</dbReference>